<evidence type="ECO:0000256" key="5">
    <source>
        <dbReference type="HAMAP-Rule" id="MF_00651"/>
    </source>
</evidence>
<dbReference type="SMART" id="SM00732">
    <property type="entry name" value="YqgFc"/>
    <property type="match status" value="1"/>
</dbReference>
<keyword evidence="8" id="KW-1185">Reference proteome</keyword>
<dbReference type="InterPro" id="IPR005227">
    <property type="entry name" value="YqgF"/>
</dbReference>
<dbReference type="GO" id="GO:0005829">
    <property type="term" value="C:cytosol"/>
    <property type="evidence" value="ECO:0007669"/>
    <property type="project" value="TreeGrafter"/>
</dbReference>
<dbReference type="PANTHER" id="PTHR33317:SF4">
    <property type="entry name" value="POLYNUCLEOTIDYL TRANSFERASE, RIBONUCLEASE H-LIKE SUPERFAMILY PROTEIN"/>
    <property type="match status" value="1"/>
</dbReference>
<keyword evidence="4 5" id="KW-0378">Hydrolase</keyword>
<dbReference type="InterPro" id="IPR012337">
    <property type="entry name" value="RNaseH-like_sf"/>
</dbReference>
<dbReference type="InterPro" id="IPR006641">
    <property type="entry name" value="YqgF/RNaseH-like_dom"/>
</dbReference>
<dbReference type="NCBIfam" id="TIGR00250">
    <property type="entry name" value="RNAse_H_YqgF"/>
    <property type="match status" value="1"/>
</dbReference>
<dbReference type="STRING" id="43775.SAMN04489760_10961"/>
<dbReference type="GO" id="GO:0004518">
    <property type="term" value="F:nuclease activity"/>
    <property type="evidence" value="ECO:0007669"/>
    <property type="project" value="UniProtKB-KW"/>
</dbReference>
<protein>
    <recommendedName>
        <fullName evidence="5">Putative pre-16S rRNA nuclease</fullName>
        <ecNumber evidence="5">3.1.-.-</ecNumber>
    </recommendedName>
</protein>
<dbReference type="HAMAP" id="MF_00651">
    <property type="entry name" value="Nuclease_YqgF"/>
    <property type="match status" value="1"/>
</dbReference>
<dbReference type="PANTHER" id="PTHR33317">
    <property type="entry name" value="POLYNUCLEOTIDYL TRANSFERASE, RIBONUCLEASE H-LIKE SUPERFAMILY PROTEIN"/>
    <property type="match status" value="1"/>
</dbReference>
<keyword evidence="1 5" id="KW-0963">Cytoplasm</keyword>
<evidence type="ECO:0000256" key="1">
    <source>
        <dbReference type="ARBA" id="ARBA00022490"/>
    </source>
</evidence>
<feature type="domain" description="YqgF/RNase H-like" evidence="6">
    <location>
        <begin position="1"/>
        <end position="101"/>
    </location>
</feature>
<dbReference type="RefSeq" id="WP_093883180.1">
    <property type="nucleotide sequence ID" value="NZ_FOBS01000009.1"/>
</dbReference>
<gene>
    <name evidence="7" type="ORF">SAMN04489760_10961</name>
</gene>
<evidence type="ECO:0000256" key="3">
    <source>
        <dbReference type="ARBA" id="ARBA00022722"/>
    </source>
</evidence>
<dbReference type="Proteomes" id="UP000198744">
    <property type="component" value="Unassembled WGS sequence"/>
</dbReference>
<comment type="subcellular location">
    <subcellularLocation>
        <location evidence="5">Cytoplasm</location>
    </subcellularLocation>
</comment>
<dbReference type="Pfam" id="PF03652">
    <property type="entry name" value="RuvX"/>
    <property type="match status" value="1"/>
</dbReference>
<evidence type="ECO:0000256" key="2">
    <source>
        <dbReference type="ARBA" id="ARBA00022517"/>
    </source>
</evidence>
<dbReference type="EMBL" id="FOBS01000009">
    <property type="protein sequence ID" value="SEM28770.1"/>
    <property type="molecule type" value="Genomic_DNA"/>
</dbReference>
<reference evidence="7 8" key="1">
    <citation type="submission" date="2016-10" db="EMBL/GenBank/DDBJ databases">
        <authorList>
            <person name="de Groot N.N."/>
        </authorList>
    </citation>
    <scope>NUCLEOTIDE SEQUENCE [LARGE SCALE GENOMIC DNA]</scope>
    <source>
        <strain evidence="7 8">DSM 8423</strain>
    </source>
</reference>
<dbReference type="InterPro" id="IPR037027">
    <property type="entry name" value="YqgF/RNaseH-like_dom_sf"/>
</dbReference>
<evidence type="ECO:0000313" key="7">
    <source>
        <dbReference type="EMBL" id="SEM28770.1"/>
    </source>
</evidence>
<dbReference type="OrthoDB" id="9796140at2"/>
<dbReference type="AlphaFoldDB" id="A0A1H7X4I1"/>
<dbReference type="GO" id="GO:0016788">
    <property type="term" value="F:hydrolase activity, acting on ester bonds"/>
    <property type="evidence" value="ECO:0007669"/>
    <property type="project" value="UniProtKB-UniRule"/>
</dbReference>
<evidence type="ECO:0000256" key="4">
    <source>
        <dbReference type="ARBA" id="ARBA00022801"/>
    </source>
</evidence>
<evidence type="ECO:0000259" key="6">
    <source>
        <dbReference type="SMART" id="SM00732"/>
    </source>
</evidence>
<name>A0A1H7X4I1_9BACT</name>
<dbReference type="GO" id="GO:0000967">
    <property type="term" value="P:rRNA 5'-end processing"/>
    <property type="evidence" value="ECO:0007669"/>
    <property type="project" value="UniProtKB-UniRule"/>
</dbReference>
<comment type="function">
    <text evidence="5">Could be a nuclease involved in processing of the 5'-end of pre-16S rRNA.</text>
</comment>
<dbReference type="CDD" id="cd16964">
    <property type="entry name" value="YqgF"/>
    <property type="match status" value="1"/>
</dbReference>
<evidence type="ECO:0000313" key="8">
    <source>
        <dbReference type="Proteomes" id="UP000198744"/>
    </source>
</evidence>
<dbReference type="EC" id="3.1.-.-" evidence="5"/>
<sequence length="150" mass="16591">MRILGLDYGEKRIGVALCDELGWTAQALTTVIRKSWRRDVGSIAALVEAYGVEKIVIGYPLRLDGTEGIQCEKVLRFARRLEAALGIPIVSWDETLTTKEAEEILARSGVHPKKRRAVVDRLAASLILQSYLDALPKEEKFPDAGAEDCP</sequence>
<keyword evidence="2 5" id="KW-0690">Ribosome biogenesis</keyword>
<accession>A0A1H7X4I1</accession>
<comment type="similarity">
    <text evidence="5">Belongs to the YqgF HJR family.</text>
</comment>
<organism evidence="7 8">
    <name type="scientific">Syntrophus gentianae</name>
    <dbReference type="NCBI Taxonomy" id="43775"/>
    <lineage>
        <taxon>Bacteria</taxon>
        <taxon>Pseudomonadati</taxon>
        <taxon>Thermodesulfobacteriota</taxon>
        <taxon>Syntrophia</taxon>
        <taxon>Syntrophales</taxon>
        <taxon>Syntrophaceae</taxon>
        <taxon>Syntrophus</taxon>
    </lineage>
</organism>
<dbReference type="SUPFAM" id="SSF53098">
    <property type="entry name" value="Ribonuclease H-like"/>
    <property type="match status" value="1"/>
</dbReference>
<dbReference type="Gene3D" id="3.30.420.140">
    <property type="entry name" value="YqgF/RNase H-like domain"/>
    <property type="match status" value="1"/>
</dbReference>
<keyword evidence="3 5" id="KW-0540">Nuclease</keyword>
<proteinExistence type="inferred from homology"/>